<dbReference type="RefSeq" id="WP_038083217.1">
    <property type="nucleotide sequence ID" value="NZ_JHEG04000001.1"/>
</dbReference>
<keyword evidence="3" id="KW-1185">Reference proteome</keyword>
<dbReference type="InterPro" id="IPR026838">
    <property type="entry name" value="YheC/D"/>
</dbReference>
<reference evidence="1" key="2">
    <citation type="submission" date="2019-11" db="EMBL/GenBank/DDBJ databases">
        <title>Improved Assembly of Tolypothrix boutellei genome.</title>
        <authorList>
            <person name="Sarangi A.N."/>
            <person name="Mukherjee M."/>
            <person name="Ghosh S."/>
            <person name="Singh D."/>
            <person name="Das A."/>
            <person name="Kant S."/>
            <person name="Prusty A."/>
            <person name="Tripathy S."/>
        </authorList>
    </citation>
    <scope>NUCLEOTIDE SEQUENCE</scope>
    <source>
        <strain evidence="1">VB521301</strain>
    </source>
</reference>
<protein>
    <recommendedName>
        <fullName evidence="4">ATP-grasp domain-containing protein</fullName>
    </recommendedName>
</protein>
<dbReference type="Pfam" id="PF14398">
    <property type="entry name" value="ATPgrasp_YheCD"/>
    <property type="match status" value="1"/>
</dbReference>
<evidence type="ECO:0000313" key="2">
    <source>
        <dbReference type="EMBL" id="KIE11998.1"/>
    </source>
</evidence>
<accession>A0A0C1R8M4</accession>
<evidence type="ECO:0000313" key="3">
    <source>
        <dbReference type="Proteomes" id="UP000029738"/>
    </source>
</evidence>
<comment type="caution">
    <text evidence="2">The sequence shown here is derived from an EMBL/GenBank/DDBJ whole genome shotgun (WGS) entry which is preliminary data.</text>
</comment>
<reference evidence="2" key="1">
    <citation type="journal article" date="2015" name="Genome Announc.">
        <title>Draft Genome Sequence of Tolypothrix boutellei Strain VB521301.</title>
        <authorList>
            <person name="Chandrababunaidu M.M."/>
            <person name="Singh D."/>
            <person name="Sen D."/>
            <person name="Bhan S."/>
            <person name="Das S."/>
            <person name="Gupta A."/>
            <person name="Adhikary S.P."/>
            <person name="Tripathy S."/>
        </authorList>
    </citation>
    <scope>NUCLEOTIDE SEQUENCE</scope>
    <source>
        <strain evidence="2">VB521301</strain>
    </source>
</reference>
<name>A0A0C1R8M4_9CYAN</name>
<dbReference type="AlphaFoldDB" id="A0A0C1R8M4"/>
<dbReference type="OrthoDB" id="336227at2"/>
<gene>
    <name evidence="2" type="ORF">DA73_0210215</name>
    <name evidence="1" type="ORF">DA73_0400038630</name>
</gene>
<dbReference type="STRING" id="1479485.DA73_0210215"/>
<organism evidence="2">
    <name type="scientific">Tolypothrix bouteillei VB521301</name>
    <dbReference type="NCBI Taxonomy" id="1479485"/>
    <lineage>
        <taxon>Bacteria</taxon>
        <taxon>Bacillati</taxon>
        <taxon>Cyanobacteriota</taxon>
        <taxon>Cyanophyceae</taxon>
        <taxon>Nostocales</taxon>
        <taxon>Tolypothrichaceae</taxon>
        <taxon>Tolypothrix</taxon>
    </lineage>
</organism>
<dbReference type="Gene3D" id="3.30.470.20">
    <property type="entry name" value="ATP-grasp fold, B domain"/>
    <property type="match status" value="1"/>
</dbReference>
<proteinExistence type="predicted"/>
<evidence type="ECO:0000313" key="1">
    <source>
        <dbReference type="EMBL" id="KAF3890704.1"/>
    </source>
</evidence>
<dbReference type="SUPFAM" id="SSF56059">
    <property type="entry name" value="Glutathione synthetase ATP-binding domain-like"/>
    <property type="match status" value="1"/>
</dbReference>
<dbReference type="Proteomes" id="UP000029738">
    <property type="component" value="Unassembled WGS sequence"/>
</dbReference>
<dbReference type="EMBL" id="JHEG04000001">
    <property type="protein sequence ID" value="KAF3890704.1"/>
    <property type="molecule type" value="Genomic_DNA"/>
</dbReference>
<dbReference type="EMBL" id="JHEG02000037">
    <property type="protein sequence ID" value="KIE11998.1"/>
    <property type="molecule type" value="Genomic_DNA"/>
</dbReference>
<evidence type="ECO:0008006" key="4">
    <source>
        <dbReference type="Google" id="ProtNLM"/>
    </source>
</evidence>
<sequence length="372" mass="42691">MKKTIGVIAREYHGNTALFGARTPFLQEMAIEAQNLAIELVVFSPLAWQPGRLEINGYRFCDGAWVANRQIIPNLLYYRFISQANEKKFIGDFQYFLRQNNFNLLIPFELVFLLQDKFKFYNFLLENNIPTIQSVLIKDASEEVVDSFLTYSNCIYIKPIKGHGGKDIAIVKQSQDNQESLYLMTESCRVIQRKHLLETLKTQFNSTSCLLQPKAKVVELENSHFDVRVIVQNSGNANYQVTGMGVRIGSKNSWITNINGDGKALSIYELREFYQKYYGKSIDSEIVRITDMCLECSYKLHAKFGNFAEVGFDILLTLDRGPLVLEANSQPGRKIFKAIASLYEENSAEFLRYKELRRTSVRLPLIFALNNS</sequence>